<evidence type="ECO:0000313" key="9">
    <source>
        <dbReference type="Proteomes" id="UP001055102"/>
    </source>
</evidence>
<reference evidence="8" key="2">
    <citation type="submission" date="2021-08" db="EMBL/GenBank/DDBJ databases">
        <authorList>
            <person name="Tani A."/>
            <person name="Ola A."/>
            <person name="Ogura Y."/>
            <person name="Katsura K."/>
            <person name="Hayashi T."/>
        </authorList>
    </citation>
    <scope>NUCLEOTIDE SEQUENCE</scope>
    <source>
        <strain evidence="8">LMG 23639</strain>
    </source>
</reference>
<keyword evidence="3" id="KW-1003">Cell membrane</keyword>
<feature type="transmembrane region" description="Helical" evidence="7">
    <location>
        <begin position="381"/>
        <end position="402"/>
    </location>
</feature>
<evidence type="ECO:0008006" key="10">
    <source>
        <dbReference type="Google" id="ProtNLM"/>
    </source>
</evidence>
<keyword evidence="6 7" id="KW-0472">Membrane</keyword>
<evidence type="ECO:0000256" key="6">
    <source>
        <dbReference type="ARBA" id="ARBA00023136"/>
    </source>
</evidence>
<feature type="transmembrane region" description="Helical" evidence="7">
    <location>
        <begin position="414"/>
        <end position="431"/>
    </location>
</feature>
<feature type="transmembrane region" description="Helical" evidence="7">
    <location>
        <begin position="204"/>
        <end position="224"/>
    </location>
</feature>
<evidence type="ECO:0000256" key="7">
    <source>
        <dbReference type="SAM" id="Phobius"/>
    </source>
</evidence>
<dbReference type="PANTHER" id="PTHR30250:SF10">
    <property type="entry name" value="LIPOPOLYSACCHARIDE BIOSYNTHESIS PROTEIN WZXC"/>
    <property type="match status" value="1"/>
</dbReference>
<evidence type="ECO:0000256" key="2">
    <source>
        <dbReference type="ARBA" id="ARBA00007430"/>
    </source>
</evidence>
<feature type="transmembrane region" description="Helical" evidence="7">
    <location>
        <begin position="244"/>
        <end position="267"/>
    </location>
</feature>
<evidence type="ECO:0000256" key="5">
    <source>
        <dbReference type="ARBA" id="ARBA00022989"/>
    </source>
</evidence>
<keyword evidence="5 7" id="KW-1133">Transmembrane helix</keyword>
<dbReference type="PANTHER" id="PTHR30250">
    <property type="entry name" value="PST FAMILY PREDICTED COLANIC ACID TRANSPORTER"/>
    <property type="match status" value="1"/>
</dbReference>
<feature type="transmembrane region" description="Helical" evidence="7">
    <location>
        <begin position="40"/>
        <end position="59"/>
    </location>
</feature>
<feature type="transmembrane region" description="Helical" evidence="7">
    <location>
        <begin position="80"/>
        <end position="103"/>
    </location>
</feature>
<dbReference type="Pfam" id="PF13440">
    <property type="entry name" value="Polysacc_synt_3"/>
    <property type="match status" value="1"/>
</dbReference>
<sequence>MRRLLANTTAFYGAQLLARLINFGYLLVLARTLVPDAFGHLNLALSVLVIADTCADLGLSRLALREMSRDPEAASRYLSALSVLKALTAALCYAGSVAFAWFGGYPAEVTAMIALSGLGLVFTGSSMLFESALHVRQRFGFVSLAHLTLSLLQAATGFLVLGAGGGALAIAGTAILTNGAYCAIVFVGLRRAGIVLSPTVAPSFWRACLVQSAAYGAMAILSILSTRVELLVLGWFAAGADLGAYSIALKLMEAALLAPVTLGIVVAPTFARHHAGTGEELASLYLRVLRFGLLAAIPGALVAGLVVGPVTNGLVGGRYAGLEELLRVMFAAFPFAAAHCLNIGLLLGSDRQRGTLALVAGLLALQVGISATLVSQLGTDGAALAFLAINVVSGIASTLCVWRWFMRGARLGQAILPPLAAGAVLLGLALLGQPVAALIAFAAIGGIVALGLPLPAYRETAPA</sequence>
<comment type="caution">
    <text evidence="8">The sequence shown here is derived from an EMBL/GenBank/DDBJ whole genome shotgun (WGS) entry which is preliminary data.</text>
</comment>
<reference evidence="8" key="1">
    <citation type="journal article" date="2021" name="Front. Microbiol.">
        <title>Comprehensive Comparative Genomics and Phenotyping of Methylobacterium Species.</title>
        <authorList>
            <person name="Alessa O."/>
            <person name="Ogura Y."/>
            <person name="Fujitani Y."/>
            <person name="Takami H."/>
            <person name="Hayashi T."/>
            <person name="Sahin N."/>
            <person name="Tani A."/>
        </authorList>
    </citation>
    <scope>NUCLEOTIDE SEQUENCE</scope>
    <source>
        <strain evidence="8">LMG 23639</strain>
    </source>
</reference>
<accession>A0ABQ4SSK4</accession>
<feature type="transmembrane region" description="Helical" evidence="7">
    <location>
        <begin position="328"/>
        <end position="348"/>
    </location>
</feature>
<keyword evidence="9" id="KW-1185">Reference proteome</keyword>
<feature type="transmembrane region" description="Helical" evidence="7">
    <location>
        <begin position="288"/>
        <end position="308"/>
    </location>
</feature>
<feature type="transmembrane region" description="Helical" evidence="7">
    <location>
        <begin position="109"/>
        <end position="129"/>
    </location>
</feature>
<feature type="transmembrane region" description="Helical" evidence="7">
    <location>
        <begin position="141"/>
        <end position="161"/>
    </location>
</feature>
<dbReference type="EMBL" id="BPQR01000011">
    <property type="protein sequence ID" value="GJE05470.1"/>
    <property type="molecule type" value="Genomic_DNA"/>
</dbReference>
<feature type="transmembrane region" description="Helical" evidence="7">
    <location>
        <begin position="355"/>
        <end position="375"/>
    </location>
</feature>
<evidence type="ECO:0000256" key="1">
    <source>
        <dbReference type="ARBA" id="ARBA00004651"/>
    </source>
</evidence>
<dbReference type="Proteomes" id="UP001055102">
    <property type="component" value="Unassembled WGS sequence"/>
</dbReference>
<name>A0ABQ4SSK4_9HYPH</name>
<comment type="similarity">
    <text evidence="2">Belongs to the polysaccharide synthase family.</text>
</comment>
<proteinExistence type="inferred from homology"/>
<gene>
    <name evidence="8" type="ORF">AOPFMNJM_0770</name>
</gene>
<organism evidence="8 9">
    <name type="scientific">Methylobacterium jeotgali</name>
    <dbReference type="NCBI Taxonomy" id="381630"/>
    <lineage>
        <taxon>Bacteria</taxon>
        <taxon>Pseudomonadati</taxon>
        <taxon>Pseudomonadota</taxon>
        <taxon>Alphaproteobacteria</taxon>
        <taxon>Hyphomicrobiales</taxon>
        <taxon>Methylobacteriaceae</taxon>
        <taxon>Methylobacterium</taxon>
    </lineage>
</organism>
<evidence type="ECO:0000256" key="4">
    <source>
        <dbReference type="ARBA" id="ARBA00022692"/>
    </source>
</evidence>
<feature type="transmembrane region" description="Helical" evidence="7">
    <location>
        <begin position="167"/>
        <end position="192"/>
    </location>
</feature>
<protein>
    <recommendedName>
        <fullName evidence="10">Polysaccharide biosynthesis protein</fullName>
    </recommendedName>
</protein>
<comment type="subcellular location">
    <subcellularLocation>
        <location evidence="1">Cell membrane</location>
        <topology evidence="1">Multi-pass membrane protein</topology>
    </subcellularLocation>
</comment>
<feature type="transmembrane region" description="Helical" evidence="7">
    <location>
        <begin position="12"/>
        <end position="34"/>
    </location>
</feature>
<evidence type="ECO:0000313" key="8">
    <source>
        <dbReference type="EMBL" id="GJE05470.1"/>
    </source>
</evidence>
<feature type="transmembrane region" description="Helical" evidence="7">
    <location>
        <begin position="437"/>
        <end position="457"/>
    </location>
</feature>
<evidence type="ECO:0000256" key="3">
    <source>
        <dbReference type="ARBA" id="ARBA00022475"/>
    </source>
</evidence>
<keyword evidence="4 7" id="KW-0812">Transmembrane</keyword>
<dbReference type="RefSeq" id="WP_238274156.1">
    <property type="nucleotide sequence ID" value="NZ_BPQR01000011.1"/>
</dbReference>
<dbReference type="InterPro" id="IPR050833">
    <property type="entry name" value="Poly_Biosynth_Transport"/>
</dbReference>